<feature type="transmembrane region" description="Helical" evidence="6">
    <location>
        <begin position="164"/>
        <end position="181"/>
    </location>
</feature>
<sequence length="491" mass="53304">HSPLFTHFKYNISMEGDAEVALLEKRHENNRGGFIKEFGLESKSLWKLSGPAIFTYICQYSLGALTQTFAGQVGELELAAVSVGNSVIGGLSYGIMMGMGSALETLCGQAYGAGQMRMLGIYMQRSWVILLFTAIILLPVYIFAPPILRLFGESAEISRGAGTFALWVIPQLFAYAINFPIQKFLQAQKKMMAMAWISAVVLVLHVFFSWLVILKLEWGLVGAAVTLNVSWWLVVILQFIYIVVTKSDGAWSGFSMSAFHDLFSFVRLSLASAVMLCLELWYLYILVVIAGHLDNPVIPVDALSICMNINGWDAMISIGFNAAISVRVSNELGAGNPIAAKFSVVVVSITSMLIAAVCMVLVIATRDVFPYLFTNSEAVANETTRLSVLLAFTVLLNGLQPVLSGVAVGAGWQAIVAYINIGCYYIVGLPLGIVLGFVFDFGSTGIWGGMIGGIVLQTIILIVITSTRNWNKEAAEAESRVNKWGGSVANH</sequence>
<keyword evidence="5 6" id="KW-0472">Membrane</keyword>
<evidence type="ECO:0000256" key="3">
    <source>
        <dbReference type="ARBA" id="ARBA00022692"/>
    </source>
</evidence>
<dbReference type="InterPro" id="IPR002528">
    <property type="entry name" value="MATE_fam"/>
</dbReference>
<comment type="similarity">
    <text evidence="2 6">Belongs to the multi antimicrobial extrusion (MATE) (TC 2.A.66.1) family.</text>
</comment>
<evidence type="ECO:0000256" key="5">
    <source>
        <dbReference type="ARBA" id="ARBA00023136"/>
    </source>
</evidence>
<keyword evidence="4 6" id="KW-1133">Transmembrane helix</keyword>
<feature type="transmembrane region" description="Helical" evidence="6">
    <location>
        <begin position="193"/>
        <end position="213"/>
    </location>
</feature>
<evidence type="ECO:0000256" key="2">
    <source>
        <dbReference type="ARBA" id="ARBA00010199"/>
    </source>
</evidence>
<evidence type="ECO:0000313" key="7">
    <source>
        <dbReference type="EMBL" id="KAK4490345.1"/>
    </source>
</evidence>
<evidence type="ECO:0000313" key="8">
    <source>
        <dbReference type="Proteomes" id="UP001291926"/>
    </source>
</evidence>
<organism evidence="7 8">
    <name type="scientific">Penstemon davidsonii</name>
    <dbReference type="NCBI Taxonomy" id="160366"/>
    <lineage>
        <taxon>Eukaryota</taxon>
        <taxon>Viridiplantae</taxon>
        <taxon>Streptophyta</taxon>
        <taxon>Embryophyta</taxon>
        <taxon>Tracheophyta</taxon>
        <taxon>Spermatophyta</taxon>
        <taxon>Magnoliopsida</taxon>
        <taxon>eudicotyledons</taxon>
        <taxon>Gunneridae</taxon>
        <taxon>Pentapetalae</taxon>
        <taxon>asterids</taxon>
        <taxon>lamiids</taxon>
        <taxon>Lamiales</taxon>
        <taxon>Plantaginaceae</taxon>
        <taxon>Cheloneae</taxon>
        <taxon>Penstemon</taxon>
    </lineage>
</organism>
<proteinExistence type="inferred from homology"/>
<keyword evidence="3 6" id="KW-0812">Transmembrane</keyword>
<dbReference type="EMBL" id="JAYDYQ010001087">
    <property type="protein sequence ID" value="KAK4490345.1"/>
    <property type="molecule type" value="Genomic_DNA"/>
</dbReference>
<comment type="subcellular location">
    <subcellularLocation>
        <location evidence="1">Membrane</location>
        <topology evidence="1">Multi-pass membrane protein</topology>
    </subcellularLocation>
</comment>
<evidence type="ECO:0000256" key="1">
    <source>
        <dbReference type="ARBA" id="ARBA00004141"/>
    </source>
</evidence>
<comment type="caution">
    <text evidence="7">The sequence shown here is derived from an EMBL/GenBank/DDBJ whole genome shotgun (WGS) entry which is preliminary data.</text>
</comment>
<reference evidence="7 8" key="1">
    <citation type="journal article" date="2023" name="bioRxiv">
        <title>Genome report: Whole genome sequence and annotation of Penstemon davidsonii.</title>
        <authorList>
            <person name="Ostevik K.L."/>
            <person name="Alabady M."/>
            <person name="Zhang M."/>
            <person name="Rausher M.D."/>
        </authorList>
    </citation>
    <scope>NUCLEOTIDE SEQUENCE [LARGE SCALE GENOMIC DNA]</scope>
    <source>
        <strain evidence="7">DNT005</strain>
        <tissue evidence="7">Whole leaf</tissue>
    </source>
</reference>
<feature type="transmembrane region" description="Helical" evidence="6">
    <location>
        <begin position="265"/>
        <end position="290"/>
    </location>
</feature>
<gene>
    <name evidence="7" type="ORF">RD792_001021</name>
</gene>
<dbReference type="NCBIfam" id="TIGR00797">
    <property type="entry name" value="matE"/>
    <property type="match status" value="1"/>
</dbReference>
<dbReference type="Proteomes" id="UP001291926">
    <property type="component" value="Unassembled WGS sequence"/>
</dbReference>
<evidence type="ECO:0000256" key="6">
    <source>
        <dbReference type="RuleBase" id="RU004914"/>
    </source>
</evidence>
<keyword evidence="8" id="KW-1185">Reference proteome</keyword>
<dbReference type="InterPro" id="IPR045069">
    <property type="entry name" value="MATE_euk"/>
</dbReference>
<protein>
    <recommendedName>
        <fullName evidence="6">Protein DETOXIFICATION</fullName>
    </recommendedName>
    <alternativeName>
        <fullName evidence="6">Multidrug and toxic compound extrusion protein</fullName>
    </alternativeName>
</protein>
<dbReference type="CDD" id="cd13132">
    <property type="entry name" value="MATE_eukaryotic"/>
    <property type="match status" value="1"/>
</dbReference>
<dbReference type="Pfam" id="PF01554">
    <property type="entry name" value="MatE"/>
    <property type="match status" value="2"/>
</dbReference>
<feature type="transmembrane region" description="Helical" evidence="6">
    <location>
        <begin position="219"/>
        <end position="244"/>
    </location>
</feature>
<feature type="transmembrane region" description="Helical" evidence="6">
    <location>
        <begin position="126"/>
        <end position="144"/>
    </location>
</feature>
<comment type="caution">
    <text evidence="6">Lacks conserved residue(s) required for the propagation of feature annotation.</text>
</comment>
<feature type="transmembrane region" description="Helical" evidence="6">
    <location>
        <begin position="445"/>
        <end position="464"/>
    </location>
</feature>
<name>A0ABR0DMZ7_9LAMI</name>
<evidence type="ECO:0000256" key="4">
    <source>
        <dbReference type="ARBA" id="ARBA00022989"/>
    </source>
</evidence>
<feature type="transmembrane region" description="Helical" evidence="6">
    <location>
        <begin position="415"/>
        <end position="439"/>
    </location>
</feature>
<dbReference type="PANTHER" id="PTHR11206">
    <property type="entry name" value="MULTIDRUG RESISTANCE PROTEIN"/>
    <property type="match status" value="1"/>
</dbReference>
<accession>A0ABR0DMZ7</accession>
<feature type="transmembrane region" description="Helical" evidence="6">
    <location>
        <begin position="384"/>
        <end position="403"/>
    </location>
</feature>
<feature type="non-terminal residue" evidence="7">
    <location>
        <position position="1"/>
    </location>
</feature>
<feature type="transmembrane region" description="Helical" evidence="6">
    <location>
        <begin position="338"/>
        <end position="364"/>
    </location>
</feature>